<comment type="caution">
    <text evidence="2">The sequence shown here is derived from an EMBL/GenBank/DDBJ whole genome shotgun (WGS) entry which is preliminary data.</text>
</comment>
<dbReference type="AlphaFoldDB" id="A0AAE1D5H8"/>
<protein>
    <submittedName>
        <fullName evidence="2">Uncharacterized protein</fullName>
    </submittedName>
</protein>
<feature type="region of interest" description="Disordered" evidence="1">
    <location>
        <begin position="1"/>
        <end position="41"/>
    </location>
</feature>
<feature type="compositionally biased region" description="Polar residues" evidence="1">
    <location>
        <begin position="21"/>
        <end position="34"/>
    </location>
</feature>
<evidence type="ECO:0000313" key="2">
    <source>
        <dbReference type="EMBL" id="KAK3757198.1"/>
    </source>
</evidence>
<keyword evidence="3" id="KW-1185">Reference proteome</keyword>
<reference evidence="2" key="1">
    <citation type="journal article" date="2023" name="G3 (Bethesda)">
        <title>A reference genome for the long-term kleptoplast-retaining sea slug Elysia crispata morphotype clarki.</title>
        <authorList>
            <person name="Eastman K.E."/>
            <person name="Pendleton A.L."/>
            <person name="Shaikh M.A."/>
            <person name="Suttiyut T."/>
            <person name="Ogas R."/>
            <person name="Tomko P."/>
            <person name="Gavelis G."/>
            <person name="Widhalm J.R."/>
            <person name="Wisecaver J.H."/>
        </authorList>
    </citation>
    <scope>NUCLEOTIDE SEQUENCE</scope>
    <source>
        <strain evidence="2">ECLA1</strain>
    </source>
</reference>
<gene>
    <name evidence="2" type="ORF">RRG08_042882</name>
</gene>
<evidence type="ECO:0000256" key="1">
    <source>
        <dbReference type="SAM" id="MobiDB-lite"/>
    </source>
</evidence>
<accession>A0AAE1D5H8</accession>
<sequence length="177" mass="19379">MFYKQRQGGADGSRDTVGSPDPSTFPHTCVTTSGHKLDRYGPATHVINRSDRRRASEASDEEAFNLIPSKLSLRELESQSWCQIFSSPREELKQKSVDDTHLKSSTSTSRVLVSLGSRGGQKLEHKPGDAEIMLALKTENRHHCAVTSGQTADKSGVEQGQMGESRKGEKSTISMMG</sequence>
<dbReference type="EMBL" id="JAWDGP010005402">
    <property type="protein sequence ID" value="KAK3757198.1"/>
    <property type="molecule type" value="Genomic_DNA"/>
</dbReference>
<dbReference type="Proteomes" id="UP001283361">
    <property type="component" value="Unassembled WGS sequence"/>
</dbReference>
<feature type="region of interest" description="Disordered" evidence="1">
    <location>
        <begin position="144"/>
        <end position="177"/>
    </location>
</feature>
<organism evidence="2 3">
    <name type="scientific">Elysia crispata</name>
    <name type="common">lettuce slug</name>
    <dbReference type="NCBI Taxonomy" id="231223"/>
    <lineage>
        <taxon>Eukaryota</taxon>
        <taxon>Metazoa</taxon>
        <taxon>Spiralia</taxon>
        <taxon>Lophotrochozoa</taxon>
        <taxon>Mollusca</taxon>
        <taxon>Gastropoda</taxon>
        <taxon>Heterobranchia</taxon>
        <taxon>Euthyneura</taxon>
        <taxon>Panpulmonata</taxon>
        <taxon>Sacoglossa</taxon>
        <taxon>Placobranchoidea</taxon>
        <taxon>Plakobranchidae</taxon>
        <taxon>Elysia</taxon>
    </lineage>
</organism>
<evidence type="ECO:0000313" key="3">
    <source>
        <dbReference type="Proteomes" id="UP001283361"/>
    </source>
</evidence>
<proteinExistence type="predicted"/>
<name>A0AAE1D5H8_9GAST</name>